<dbReference type="Proteomes" id="UP000596742">
    <property type="component" value="Unassembled WGS sequence"/>
</dbReference>
<evidence type="ECO:0000313" key="3">
    <source>
        <dbReference type="Proteomes" id="UP000596742"/>
    </source>
</evidence>
<organism evidence="2 3">
    <name type="scientific">Mytilus galloprovincialis</name>
    <name type="common">Mediterranean mussel</name>
    <dbReference type="NCBI Taxonomy" id="29158"/>
    <lineage>
        <taxon>Eukaryota</taxon>
        <taxon>Metazoa</taxon>
        <taxon>Spiralia</taxon>
        <taxon>Lophotrochozoa</taxon>
        <taxon>Mollusca</taxon>
        <taxon>Bivalvia</taxon>
        <taxon>Autobranchia</taxon>
        <taxon>Pteriomorphia</taxon>
        <taxon>Mytilida</taxon>
        <taxon>Mytiloidea</taxon>
        <taxon>Mytilidae</taxon>
        <taxon>Mytilinae</taxon>
        <taxon>Mytilus</taxon>
    </lineage>
</organism>
<dbReference type="AlphaFoldDB" id="A0A8B6EJC1"/>
<evidence type="ECO:0000256" key="1">
    <source>
        <dbReference type="SAM" id="SignalP"/>
    </source>
</evidence>
<gene>
    <name evidence="2" type="ORF">MGAL_10B089280</name>
</gene>
<sequence length="108" mass="12682">MMQLVLFLAVLLVTVRSQPFKIENNNDSVYISLVPNSPFMKAQRKTYIDPDKYTLITVADDIEIEIPDVGIKKGHFVSFYVIDVRYSIPAIKFFFTDDDYYNNIQWYL</sequence>
<protein>
    <submittedName>
        <fullName evidence="2">Uncharacterized protein</fullName>
    </submittedName>
</protein>
<dbReference type="EMBL" id="UYJE01005210">
    <property type="protein sequence ID" value="VDI35128.1"/>
    <property type="molecule type" value="Genomic_DNA"/>
</dbReference>
<keyword evidence="3" id="KW-1185">Reference proteome</keyword>
<accession>A0A8B6EJC1</accession>
<keyword evidence="1" id="KW-0732">Signal</keyword>
<comment type="caution">
    <text evidence="2">The sequence shown here is derived from an EMBL/GenBank/DDBJ whole genome shotgun (WGS) entry which is preliminary data.</text>
</comment>
<name>A0A8B6EJC1_MYTGA</name>
<evidence type="ECO:0000313" key="2">
    <source>
        <dbReference type="EMBL" id="VDI35128.1"/>
    </source>
</evidence>
<proteinExistence type="predicted"/>
<feature type="chain" id="PRO_5032487033" evidence="1">
    <location>
        <begin position="18"/>
        <end position="108"/>
    </location>
</feature>
<reference evidence="2" key="1">
    <citation type="submission" date="2018-11" db="EMBL/GenBank/DDBJ databases">
        <authorList>
            <person name="Alioto T."/>
            <person name="Alioto T."/>
        </authorList>
    </citation>
    <scope>NUCLEOTIDE SEQUENCE</scope>
</reference>
<feature type="signal peptide" evidence="1">
    <location>
        <begin position="1"/>
        <end position="17"/>
    </location>
</feature>